<keyword evidence="2" id="KW-1185">Reference proteome</keyword>
<organism evidence="1 2">
    <name type="scientific">Neophaeococcomyces mojaviensis</name>
    <dbReference type="NCBI Taxonomy" id="3383035"/>
    <lineage>
        <taxon>Eukaryota</taxon>
        <taxon>Fungi</taxon>
        <taxon>Dikarya</taxon>
        <taxon>Ascomycota</taxon>
        <taxon>Pezizomycotina</taxon>
        <taxon>Eurotiomycetes</taxon>
        <taxon>Chaetothyriomycetidae</taxon>
        <taxon>Chaetothyriales</taxon>
        <taxon>Chaetothyriales incertae sedis</taxon>
        <taxon>Neophaeococcomyces</taxon>
    </lineage>
</organism>
<comment type="caution">
    <text evidence="1">The sequence shown here is derived from an EMBL/GenBank/DDBJ whole genome shotgun (WGS) entry which is preliminary data.</text>
</comment>
<dbReference type="Proteomes" id="UP001172386">
    <property type="component" value="Unassembled WGS sequence"/>
</dbReference>
<dbReference type="EMBL" id="JAPDRQ010000016">
    <property type="protein sequence ID" value="KAJ9662340.1"/>
    <property type="molecule type" value="Genomic_DNA"/>
</dbReference>
<gene>
    <name evidence="1" type="ORF">H2198_001474</name>
</gene>
<sequence>MAPIFLIVGATGNTGKGVIEALPKLLRASRHFSNHRILALTRSRDSAVAQRLAKLEGVEIAEQNWTEITADWLRENDVERAFIASHNQPTQFAEESTFHRSALDAGVNPAVEYIKRHRESGNLQKFTTMLSADAPVGAVEPTEVRVFAAYLLAQEDITTHNNKRYVLNGPEDINGEQIVKLIEGYIGVKLEEVEFRDLSFIDAMAANTNGSKNVISTIKYALDTAYSGECSAATTSREVLEIAPPKSTPEDVLKRMLE</sequence>
<name>A0ACC3AH04_9EURO</name>
<protein>
    <submittedName>
        <fullName evidence="1">Uncharacterized protein</fullName>
    </submittedName>
</protein>
<reference evidence="1" key="1">
    <citation type="submission" date="2022-10" db="EMBL/GenBank/DDBJ databases">
        <title>Culturing micro-colonial fungi from biological soil crusts in the Mojave desert and describing Neophaeococcomyces mojavensis, and introducing the new genera and species Taxawa tesnikishii.</title>
        <authorList>
            <person name="Kurbessoian T."/>
            <person name="Stajich J.E."/>
        </authorList>
    </citation>
    <scope>NUCLEOTIDE SEQUENCE</scope>
    <source>
        <strain evidence="1">JES_112</strain>
    </source>
</reference>
<evidence type="ECO:0000313" key="2">
    <source>
        <dbReference type="Proteomes" id="UP001172386"/>
    </source>
</evidence>
<accession>A0ACC3AH04</accession>
<evidence type="ECO:0000313" key="1">
    <source>
        <dbReference type="EMBL" id="KAJ9662340.1"/>
    </source>
</evidence>
<proteinExistence type="predicted"/>